<dbReference type="OrthoDB" id="4498530at2759"/>
<sequence>MELDYPLDHNVTSPSDIDLAPDILQTLLEADEFVTKYDLADIREVIRKGALLFYHPDDLKRIEEETLYLGDGNIQGKPPGLRVSQGACHAAGFLSILLAAFPRRALIHTQTTIGLIIGDLRDSGFGNTRNFFGKQFYSPALHHLYPPCSASGSH</sequence>
<protein>
    <submittedName>
        <fullName evidence="1">Major facilitator superfamily domain general substrate transporter</fullName>
    </submittedName>
</protein>
<evidence type="ECO:0000313" key="2">
    <source>
        <dbReference type="Proteomes" id="UP001150879"/>
    </source>
</evidence>
<name>A0A9W9JNQ8_9EURO</name>
<gene>
    <name evidence="1" type="ORF">N7472_005453</name>
</gene>
<comment type="caution">
    <text evidence="1">The sequence shown here is derived from an EMBL/GenBank/DDBJ whole genome shotgun (WGS) entry which is preliminary data.</text>
</comment>
<proteinExistence type="predicted"/>
<dbReference type="EMBL" id="JAPQKP010000003">
    <property type="protein sequence ID" value="KAJ5200249.1"/>
    <property type="molecule type" value="Genomic_DNA"/>
</dbReference>
<reference evidence="1" key="1">
    <citation type="submission" date="2022-11" db="EMBL/GenBank/DDBJ databases">
        <authorList>
            <person name="Petersen C."/>
        </authorList>
    </citation>
    <scope>NUCLEOTIDE SEQUENCE</scope>
    <source>
        <strain evidence="1">IBT 16849</strain>
    </source>
</reference>
<dbReference type="AlphaFoldDB" id="A0A9W9JNQ8"/>
<evidence type="ECO:0000313" key="1">
    <source>
        <dbReference type="EMBL" id="KAJ5200249.1"/>
    </source>
</evidence>
<keyword evidence="2" id="KW-1185">Reference proteome</keyword>
<organism evidence="1 2">
    <name type="scientific">Penicillium cf. griseofulvum</name>
    <dbReference type="NCBI Taxonomy" id="2972120"/>
    <lineage>
        <taxon>Eukaryota</taxon>
        <taxon>Fungi</taxon>
        <taxon>Dikarya</taxon>
        <taxon>Ascomycota</taxon>
        <taxon>Pezizomycotina</taxon>
        <taxon>Eurotiomycetes</taxon>
        <taxon>Eurotiomycetidae</taxon>
        <taxon>Eurotiales</taxon>
        <taxon>Aspergillaceae</taxon>
        <taxon>Penicillium</taxon>
    </lineage>
</organism>
<dbReference type="Proteomes" id="UP001150879">
    <property type="component" value="Unassembled WGS sequence"/>
</dbReference>
<accession>A0A9W9JNQ8</accession>
<reference evidence="1" key="2">
    <citation type="journal article" date="2023" name="IMA Fungus">
        <title>Comparative genomic study of the Penicillium genus elucidates a diverse pangenome and 15 lateral gene transfer events.</title>
        <authorList>
            <person name="Petersen C."/>
            <person name="Sorensen T."/>
            <person name="Nielsen M.R."/>
            <person name="Sondergaard T.E."/>
            <person name="Sorensen J.L."/>
            <person name="Fitzpatrick D.A."/>
            <person name="Frisvad J.C."/>
            <person name="Nielsen K.L."/>
        </authorList>
    </citation>
    <scope>NUCLEOTIDE SEQUENCE</scope>
    <source>
        <strain evidence="1">IBT 16849</strain>
    </source>
</reference>